<dbReference type="Proteomes" id="UP000602198">
    <property type="component" value="Unassembled WGS sequence"/>
</dbReference>
<proteinExistence type="predicted"/>
<evidence type="ECO:0000313" key="2">
    <source>
        <dbReference type="Proteomes" id="UP000602198"/>
    </source>
</evidence>
<dbReference type="RefSeq" id="WP_201949219.1">
    <property type="nucleotide sequence ID" value="NZ_JAERRJ010000007.1"/>
</dbReference>
<gene>
    <name evidence="1" type="ORF">JK358_19895</name>
</gene>
<accession>A0ABS1M9F3</accession>
<dbReference type="EMBL" id="JAERRJ010000007">
    <property type="protein sequence ID" value="MBL1076665.1"/>
    <property type="molecule type" value="Genomic_DNA"/>
</dbReference>
<protein>
    <submittedName>
        <fullName evidence="1">Uncharacterized protein</fullName>
    </submittedName>
</protein>
<sequence length="194" mass="20898">MSTTEILVAACDLLPREASATGGTTADVRAYLDHDEWEVALELLAELAGTHPMPVAFWELLLTAARQLRLGRAAAWCRWRAAESHTGILRCELALVPNARRSPIPGAGTLRPFWDVGSHDPNHARALRIAALWVEDVPELAPGGTATVRLLPLEPSGWSHLVVGDTIAMHEARPVAGTAVILEMHGPQPVISHS</sequence>
<organism evidence="1 2">
    <name type="scientific">Nocardia acididurans</name>
    <dbReference type="NCBI Taxonomy" id="2802282"/>
    <lineage>
        <taxon>Bacteria</taxon>
        <taxon>Bacillati</taxon>
        <taxon>Actinomycetota</taxon>
        <taxon>Actinomycetes</taxon>
        <taxon>Mycobacteriales</taxon>
        <taxon>Nocardiaceae</taxon>
        <taxon>Nocardia</taxon>
    </lineage>
</organism>
<reference evidence="1 2" key="1">
    <citation type="submission" date="2021-01" db="EMBL/GenBank/DDBJ databases">
        <title>WGS of actinomycetes isolated from Thailand.</title>
        <authorList>
            <person name="Thawai C."/>
        </authorList>
    </citation>
    <scope>NUCLEOTIDE SEQUENCE [LARGE SCALE GENOMIC DNA]</scope>
    <source>
        <strain evidence="1 2">LPG 2</strain>
    </source>
</reference>
<name>A0ABS1M9F3_9NOCA</name>
<keyword evidence="2" id="KW-1185">Reference proteome</keyword>
<evidence type="ECO:0000313" key="1">
    <source>
        <dbReference type="EMBL" id="MBL1076665.1"/>
    </source>
</evidence>
<comment type="caution">
    <text evidence="1">The sequence shown here is derived from an EMBL/GenBank/DDBJ whole genome shotgun (WGS) entry which is preliminary data.</text>
</comment>